<proteinExistence type="predicted"/>
<dbReference type="EMBL" id="JAUESC010000386">
    <property type="protein sequence ID" value="KAK0576877.1"/>
    <property type="molecule type" value="Genomic_DNA"/>
</dbReference>
<name>A0AA39RNA3_ACESA</name>
<gene>
    <name evidence="1" type="ORF">LWI29_024728</name>
</gene>
<keyword evidence="2" id="KW-1185">Reference proteome</keyword>
<evidence type="ECO:0000313" key="1">
    <source>
        <dbReference type="EMBL" id="KAK0576877.1"/>
    </source>
</evidence>
<reference evidence="1" key="2">
    <citation type="submission" date="2023-06" db="EMBL/GenBank/DDBJ databases">
        <authorList>
            <person name="Swenson N.G."/>
            <person name="Wegrzyn J.L."/>
            <person name="Mcevoy S.L."/>
        </authorList>
    </citation>
    <scope>NUCLEOTIDE SEQUENCE</scope>
    <source>
        <strain evidence="1">NS2018</strain>
        <tissue evidence="1">Leaf</tissue>
    </source>
</reference>
<accession>A0AA39RNA3</accession>
<comment type="caution">
    <text evidence="1">The sequence shown here is derived from an EMBL/GenBank/DDBJ whole genome shotgun (WGS) entry which is preliminary data.</text>
</comment>
<organism evidence="1 2">
    <name type="scientific">Acer saccharum</name>
    <name type="common">Sugar maple</name>
    <dbReference type="NCBI Taxonomy" id="4024"/>
    <lineage>
        <taxon>Eukaryota</taxon>
        <taxon>Viridiplantae</taxon>
        <taxon>Streptophyta</taxon>
        <taxon>Embryophyta</taxon>
        <taxon>Tracheophyta</taxon>
        <taxon>Spermatophyta</taxon>
        <taxon>Magnoliopsida</taxon>
        <taxon>eudicotyledons</taxon>
        <taxon>Gunneridae</taxon>
        <taxon>Pentapetalae</taxon>
        <taxon>rosids</taxon>
        <taxon>malvids</taxon>
        <taxon>Sapindales</taxon>
        <taxon>Sapindaceae</taxon>
        <taxon>Hippocastanoideae</taxon>
        <taxon>Acereae</taxon>
        <taxon>Acer</taxon>
    </lineage>
</organism>
<dbReference type="Proteomes" id="UP001168877">
    <property type="component" value="Unassembled WGS sequence"/>
</dbReference>
<dbReference type="AlphaFoldDB" id="A0AA39RNA3"/>
<sequence length="154" mass="17297">MTPWMEKHGPSMKPTDVEARRFIHEECTPTERWECQHSIDGVPTLHRWGVMLKSIDGAPLMQVLAFNDDTNVKAIISEIQSEGTEVVFDQTEDGVSIRNSLQSLEQDSIHPGLNSLENVKSCSNSFSVLSTPAIEFQRHLRSLVGRIVLTLLPE</sequence>
<evidence type="ECO:0000313" key="2">
    <source>
        <dbReference type="Proteomes" id="UP001168877"/>
    </source>
</evidence>
<protein>
    <submittedName>
        <fullName evidence="1">Uncharacterized protein</fullName>
    </submittedName>
</protein>
<reference evidence="1" key="1">
    <citation type="journal article" date="2022" name="Plant J.">
        <title>Strategies of tolerance reflected in two North American maple genomes.</title>
        <authorList>
            <person name="McEvoy S.L."/>
            <person name="Sezen U.U."/>
            <person name="Trouern-Trend A."/>
            <person name="McMahon S.M."/>
            <person name="Schaberg P.G."/>
            <person name="Yang J."/>
            <person name="Wegrzyn J.L."/>
            <person name="Swenson N.G."/>
        </authorList>
    </citation>
    <scope>NUCLEOTIDE SEQUENCE</scope>
    <source>
        <strain evidence="1">NS2018</strain>
    </source>
</reference>